<evidence type="ECO:0000313" key="15">
    <source>
        <dbReference type="Proteomes" id="UP000543174"/>
    </source>
</evidence>
<dbReference type="PANTHER" id="PTHR43493:SF5">
    <property type="entry name" value="DNA GYRASE SUBUNIT A, CHLOROPLASTIC_MITOCHONDRIAL"/>
    <property type="match status" value="1"/>
</dbReference>
<evidence type="ECO:0000256" key="11">
    <source>
        <dbReference type="SAM" id="Coils"/>
    </source>
</evidence>
<dbReference type="NCBIfam" id="TIGR01063">
    <property type="entry name" value="gyrA"/>
    <property type="match status" value="1"/>
</dbReference>
<keyword evidence="15" id="KW-1185">Reference proteome</keyword>
<dbReference type="NCBIfam" id="NF004043">
    <property type="entry name" value="PRK05560.1"/>
    <property type="match status" value="1"/>
</dbReference>
<dbReference type="Gene3D" id="3.90.199.10">
    <property type="entry name" value="Topoisomerase II, domain 5"/>
    <property type="match status" value="1"/>
</dbReference>
<evidence type="ECO:0000256" key="4">
    <source>
        <dbReference type="ARBA" id="ARBA00022741"/>
    </source>
</evidence>
<evidence type="ECO:0000256" key="1">
    <source>
        <dbReference type="ARBA" id="ARBA00000185"/>
    </source>
</evidence>
<dbReference type="GO" id="GO:0006265">
    <property type="term" value="P:DNA topological change"/>
    <property type="evidence" value="ECO:0007669"/>
    <property type="project" value="UniProtKB-UniRule"/>
</dbReference>
<evidence type="ECO:0000256" key="5">
    <source>
        <dbReference type="ARBA" id="ARBA00022840"/>
    </source>
</evidence>
<comment type="similarity">
    <text evidence="2 9">Belongs to the type II topoisomerase GyrA/ParC subunit family.</text>
</comment>
<dbReference type="EMBL" id="JACJHT010000004">
    <property type="protein sequence ID" value="MBA9041206.1"/>
    <property type="molecule type" value="Genomic_DNA"/>
</dbReference>
<dbReference type="InterPro" id="IPR013758">
    <property type="entry name" value="Topo_IIA_A/C_ab"/>
</dbReference>
<dbReference type="SUPFAM" id="SSF56719">
    <property type="entry name" value="Type II DNA topoisomerase"/>
    <property type="match status" value="1"/>
</dbReference>
<evidence type="ECO:0000313" key="14">
    <source>
        <dbReference type="EMBL" id="MBA9041206.1"/>
    </source>
</evidence>
<keyword evidence="5 9" id="KW-0067">ATP-binding</keyword>
<keyword evidence="6 9" id="KW-0799">Topoisomerase</keyword>
<comment type="caution">
    <text evidence="14">The sequence shown here is derived from an EMBL/GenBank/DDBJ whole genome shotgun (WGS) entry which is preliminary data.</text>
</comment>
<evidence type="ECO:0000256" key="12">
    <source>
        <dbReference type="SAM" id="MobiDB-lite"/>
    </source>
</evidence>
<dbReference type="InterPro" id="IPR002205">
    <property type="entry name" value="Topo_IIA_dom_A"/>
</dbReference>
<dbReference type="AlphaFoldDB" id="A0A7W3RGC3"/>
<dbReference type="GO" id="GO:0009330">
    <property type="term" value="C:DNA topoisomerase type II (double strand cut, ATP-hydrolyzing) complex"/>
    <property type="evidence" value="ECO:0007669"/>
    <property type="project" value="TreeGrafter"/>
</dbReference>
<keyword evidence="8 9" id="KW-0413">Isomerase</keyword>
<comment type="miscellaneous">
    <text evidence="9">Few gyrases are as efficient as E.coli at forming negative supercoils. Not all organisms have 2 type II topoisomerases; in organisms with a single type II topoisomerase this enzyme also has to decatenate newly replicated chromosomes.</text>
</comment>
<comment type="catalytic activity">
    <reaction evidence="1 9 10">
        <text>ATP-dependent breakage, passage and rejoining of double-stranded DNA.</text>
        <dbReference type="EC" id="5.6.2.2"/>
    </reaction>
</comment>
<dbReference type="EC" id="5.6.2.2" evidence="9"/>
<keyword evidence="11" id="KW-0175">Coiled coil</keyword>
<feature type="region of interest" description="Disordered" evidence="12">
    <location>
        <begin position="810"/>
        <end position="836"/>
    </location>
</feature>
<evidence type="ECO:0000256" key="8">
    <source>
        <dbReference type="ARBA" id="ARBA00023235"/>
    </source>
</evidence>
<dbReference type="GO" id="GO:0005737">
    <property type="term" value="C:cytoplasm"/>
    <property type="evidence" value="ECO:0007669"/>
    <property type="project" value="UniProtKB-SubCell"/>
</dbReference>
<feature type="domain" description="Topo IIA-type catalytic" evidence="13">
    <location>
        <begin position="35"/>
        <end position="500"/>
    </location>
</feature>
<dbReference type="Pfam" id="PF03989">
    <property type="entry name" value="DNA_gyraseA_C"/>
    <property type="match status" value="6"/>
</dbReference>
<dbReference type="GO" id="GO:0005524">
    <property type="term" value="F:ATP binding"/>
    <property type="evidence" value="ECO:0007669"/>
    <property type="project" value="UniProtKB-UniRule"/>
</dbReference>
<evidence type="ECO:0000256" key="6">
    <source>
        <dbReference type="ARBA" id="ARBA00023029"/>
    </source>
</evidence>
<organism evidence="14 15">
    <name type="scientific">Priestia aryabhattai</name>
    <name type="common">Bacillus aryabhattai</name>
    <dbReference type="NCBI Taxonomy" id="412384"/>
    <lineage>
        <taxon>Bacteria</taxon>
        <taxon>Bacillati</taxon>
        <taxon>Bacillota</taxon>
        <taxon>Bacilli</taxon>
        <taxon>Bacillales</taxon>
        <taxon>Bacillaceae</taxon>
        <taxon>Priestia</taxon>
    </lineage>
</organism>
<dbReference type="Gene3D" id="1.10.268.10">
    <property type="entry name" value="Topoisomerase, domain 3"/>
    <property type="match status" value="1"/>
</dbReference>
<dbReference type="RefSeq" id="WP_013054825.1">
    <property type="nucleotide sequence ID" value="NZ_CP041519.1"/>
</dbReference>
<dbReference type="FunFam" id="3.30.1360.40:FF:000002">
    <property type="entry name" value="DNA gyrase subunit A"/>
    <property type="match status" value="1"/>
</dbReference>
<dbReference type="SUPFAM" id="SSF101904">
    <property type="entry name" value="GyrA/ParC C-terminal domain-like"/>
    <property type="match status" value="1"/>
</dbReference>
<dbReference type="Proteomes" id="UP000543174">
    <property type="component" value="Unassembled WGS sequence"/>
</dbReference>
<comment type="function">
    <text evidence="9">A type II topoisomerase that negatively supercoils closed circular double-stranded (ds) DNA in an ATP-dependent manner to modulate DNA topology and maintain chromosomes in an underwound state. Negative supercoiling favors strand separation, and DNA replication, transcription, recombination and repair, all of which involve strand separation. Also able to catalyze the interconversion of other topological isomers of dsDNA rings, including catenanes and knotted rings. Type II topoisomerases break and join 2 DNA strands simultaneously in an ATP-dependent manner.</text>
</comment>
<keyword evidence="4 9" id="KW-0547">Nucleotide-binding</keyword>
<keyword evidence="3 9" id="KW-0963">Cytoplasm</keyword>
<dbReference type="InterPro" id="IPR013760">
    <property type="entry name" value="Topo_IIA-like_dom_sf"/>
</dbReference>
<dbReference type="GO" id="GO:0003677">
    <property type="term" value="F:DNA binding"/>
    <property type="evidence" value="ECO:0007669"/>
    <property type="project" value="UniProtKB-UniRule"/>
</dbReference>
<evidence type="ECO:0000256" key="9">
    <source>
        <dbReference type="HAMAP-Rule" id="MF_01897"/>
    </source>
</evidence>
<dbReference type="PANTHER" id="PTHR43493">
    <property type="entry name" value="DNA GYRASE/TOPOISOMERASE SUBUNIT A"/>
    <property type="match status" value="1"/>
</dbReference>
<dbReference type="InterPro" id="IPR050220">
    <property type="entry name" value="Type_II_DNA_Topoisomerases"/>
</dbReference>
<feature type="short sequence motif" description="GyrA-box" evidence="9">
    <location>
        <begin position="527"/>
        <end position="533"/>
    </location>
</feature>
<dbReference type="Gene3D" id="2.120.10.90">
    <property type="entry name" value="DNA gyrase/topoisomerase IV, subunit A, C-terminal"/>
    <property type="match status" value="1"/>
</dbReference>
<feature type="active site" description="O-(5'-phospho-DNA)-tyrosine intermediate" evidence="9 10">
    <location>
        <position position="123"/>
    </location>
</feature>
<evidence type="ECO:0000256" key="3">
    <source>
        <dbReference type="ARBA" id="ARBA00022490"/>
    </source>
</evidence>
<dbReference type="InterPro" id="IPR035516">
    <property type="entry name" value="Gyrase/topoIV_suA_C"/>
</dbReference>
<dbReference type="Gene3D" id="3.30.1360.40">
    <property type="match status" value="1"/>
</dbReference>
<dbReference type="GO" id="GO:0005694">
    <property type="term" value="C:chromosome"/>
    <property type="evidence" value="ECO:0007669"/>
    <property type="project" value="InterPro"/>
</dbReference>
<feature type="coiled-coil region" evidence="11">
    <location>
        <begin position="437"/>
        <end position="478"/>
    </location>
</feature>
<evidence type="ECO:0000256" key="7">
    <source>
        <dbReference type="ARBA" id="ARBA00023125"/>
    </source>
</evidence>
<protein>
    <recommendedName>
        <fullName evidence="9">DNA gyrase subunit A</fullName>
        <ecNumber evidence="9">5.6.2.2</ecNumber>
    </recommendedName>
</protein>
<dbReference type="NCBIfam" id="NF004044">
    <property type="entry name" value="PRK05561.1"/>
    <property type="match status" value="1"/>
</dbReference>
<comment type="subcellular location">
    <subcellularLocation>
        <location evidence="9">Cytoplasm</location>
    </subcellularLocation>
</comment>
<dbReference type="FunFam" id="3.90.199.10:FF:000001">
    <property type="entry name" value="DNA gyrase subunit A"/>
    <property type="match status" value="1"/>
</dbReference>
<sequence length="836" mass="93770">MSDKPNSQIREVNISQEMRASFLDYAMSVIVSRALPDVRDGLKPVHRRILYAMNDLGMGSDKPYKKSARIVGEVIGKYHPHGDSAVYETMVRMAQDFSYRYMLIDGHGNFGSVDGDAAAAMRYTEARMSKVSMELLRDINKDTIDYQDNYDGSEREPIVLPARFPNLLVNGSAGIAVGMATNIPPHQLGEVIDGVLAVSQDPDITIAELMEIIPGPDFPTAGQILGRSGIRKAYETGKGSIIVRAKVEIEEQSNGKQTIIVHELPYQVNKAKLIEKIAELARDKKIDGITDLRDESDRSGMRIVIEVRRDANANVLLNNLYKQTSLQTSFGINTLALVDGQPKVLNLKQCLQYYLDHQVVVIRRRTEFELRKAEARAHILEGLKIALDNLDAVIALIRGSQTTDIAREGLMTQFSLSEKQAQAILDMRLQRLTGLEREKIEAEYQSLLALIAELKAILADEEKVLEIIREELIEVKERFNDGRRTEIVSGGAEIIEDEDLIPRQDIVISLTHNGYIKRLPVSTYKSQRRGGRGIQGMNTNEDDFVEHLLTTSTHDTILFFTNKGKVYRTKGYEIPEYGRTAKGIPIINLLEVDKGEWVNAIIRVDEFVDDWYLFFTTKQGISKRTPLSSFENIRNSGLIALNLREEDELISVKLTDGKRDMVIGTKKGMLIRFNENDVRSMGRTATGVKGITLDSEDEVIGMEILEEQSDVLIITKNGYGKRTPIEEYRVQTRGGKGLRTCNITDKNGDVVALKCVSQEEDIMLITVSGVLIRVSVSDISQMGRNTQGVKVIRLGDEEFVSTVAKVQTSEDEDEVLDELDEHEETDIIIEAEETEE</sequence>
<dbReference type="InterPro" id="IPR013757">
    <property type="entry name" value="Topo_IIA_A_a_sf"/>
</dbReference>
<dbReference type="FunFam" id="1.10.268.10:FF:000001">
    <property type="entry name" value="DNA gyrase subunit A"/>
    <property type="match status" value="1"/>
</dbReference>
<dbReference type="GO" id="GO:0034335">
    <property type="term" value="F:DNA negative supercoiling activity"/>
    <property type="evidence" value="ECO:0007669"/>
    <property type="project" value="UniProtKB-ARBA"/>
</dbReference>
<dbReference type="PROSITE" id="PS52040">
    <property type="entry name" value="TOPO_IIA"/>
    <property type="match status" value="1"/>
</dbReference>
<keyword evidence="7 9" id="KW-0238">DNA-binding</keyword>
<evidence type="ECO:0000256" key="2">
    <source>
        <dbReference type="ARBA" id="ARBA00008263"/>
    </source>
</evidence>
<dbReference type="CDD" id="cd00187">
    <property type="entry name" value="TOP4c"/>
    <property type="match status" value="1"/>
</dbReference>
<dbReference type="InterPro" id="IPR005743">
    <property type="entry name" value="GyrA"/>
</dbReference>
<dbReference type="Pfam" id="PF00521">
    <property type="entry name" value="DNA_topoisoIV"/>
    <property type="match status" value="1"/>
</dbReference>
<dbReference type="SMART" id="SM00434">
    <property type="entry name" value="TOP4c"/>
    <property type="match status" value="1"/>
</dbReference>
<accession>A0A7W3RGC3</accession>
<dbReference type="HAMAP" id="MF_01897">
    <property type="entry name" value="GyrA"/>
    <property type="match status" value="1"/>
</dbReference>
<dbReference type="FunFam" id="2.120.10.90:FF:000004">
    <property type="entry name" value="DNA gyrase subunit A"/>
    <property type="match status" value="1"/>
</dbReference>
<proteinExistence type="inferred from homology"/>
<dbReference type="InterPro" id="IPR006691">
    <property type="entry name" value="GyrA/parC_rep"/>
</dbReference>
<gene>
    <name evidence="9" type="primary">gyrA</name>
    <name evidence="14" type="ORF">HNP21_004326</name>
</gene>
<name>A0A7W3RGC3_PRIAR</name>
<comment type="subunit">
    <text evidence="9">Heterotetramer, composed of two GyrA and two GyrB chains. In the heterotetramer, GyrA contains the active site tyrosine that forms a transient covalent intermediate with DNA, while GyrB binds cofactors and catalyzes ATP hydrolysis.</text>
</comment>
<evidence type="ECO:0000256" key="10">
    <source>
        <dbReference type="PROSITE-ProRule" id="PRU01384"/>
    </source>
</evidence>
<dbReference type="GO" id="GO:0006261">
    <property type="term" value="P:DNA-templated DNA replication"/>
    <property type="evidence" value="ECO:0007669"/>
    <property type="project" value="UniProtKB-UniRule"/>
</dbReference>
<evidence type="ECO:0000259" key="13">
    <source>
        <dbReference type="PROSITE" id="PS52040"/>
    </source>
</evidence>
<reference evidence="14" key="1">
    <citation type="submission" date="2020-08" db="EMBL/GenBank/DDBJ databases">
        <title>Functional genomics of gut bacteria from endangered species of beetles.</title>
        <authorList>
            <person name="Carlos-Shanley C."/>
        </authorList>
    </citation>
    <scope>NUCLEOTIDE SEQUENCE [LARGE SCALE GENOMIC DNA]</scope>
    <source>
        <strain evidence="14">S00060</strain>
    </source>
</reference>